<gene>
    <name evidence="1" type="ORF">N7492_006111</name>
</gene>
<name>A0A9W9I373_9EURO</name>
<accession>A0A9W9I373</accession>
<evidence type="ECO:0000313" key="1">
    <source>
        <dbReference type="EMBL" id="KAJ5165815.1"/>
    </source>
</evidence>
<comment type="caution">
    <text evidence="1">The sequence shown here is derived from an EMBL/GenBank/DDBJ whole genome shotgun (WGS) entry which is preliminary data.</text>
</comment>
<proteinExistence type="predicted"/>
<keyword evidence="2" id="KW-1185">Reference proteome</keyword>
<reference evidence="1" key="1">
    <citation type="submission" date="2022-11" db="EMBL/GenBank/DDBJ databases">
        <authorList>
            <person name="Petersen C."/>
        </authorList>
    </citation>
    <scope>NUCLEOTIDE SEQUENCE</scope>
    <source>
        <strain evidence="1">IBT 21917</strain>
    </source>
</reference>
<organism evidence="1 2">
    <name type="scientific">Penicillium capsulatum</name>
    <dbReference type="NCBI Taxonomy" id="69766"/>
    <lineage>
        <taxon>Eukaryota</taxon>
        <taxon>Fungi</taxon>
        <taxon>Dikarya</taxon>
        <taxon>Ascomycota</taxon>
        <taxon>Pezizomycotina</taxon>
        <taxon>Eurotiomycetes</taxon>
        <taxon>Eurotiomycetidae</taxon>
        <taxon>Eurotiales</taxon>
        <taxon>Aspergillaceae</taxon>
        <taxon>Penicillium</taxon>
    </lineage>
</organism>
<dbReference type="AlphaFoldDB" id="A0A9W9I373"/>
<dbReference type="EMBL" id="JAPQKO010000004">
    <property type="protein sequence ID" value="KAJ5165815.1"/>
    <property type="molecule type" value="Genomic_DNA"/>
</dbReference>
<evidence type="ECO:0000313" key="2">
    <source>
        <dbReference type="Proteomes" id="UP001146351"/>
    </source>
</evidence>
<sequence>MPAPLEQSVPPAQLRHLHARRDSSLTVRFGLDSSDHCASSPQNCLKNVQNAQTRDLAMSMSLRTGGTVPYEKGFASNLP</sequence>
<dbReference type="Proteomes" id="UP001146351">
    <property type="component" value="Unassembled WGS sequence"/>
</dbReference>
<reference evidence="1" key="2">
    <citation type="journal article" date="2023" name="IMA Fungus">
        <title>Comparative genomic study of the Penicillium genus elucidates a diverse pangenome and 15 lateral gene transfer events.</title>
        <authorList>
            <person name="Petersen C."/>
            <person name="Sorensen T."/>
            <person name="Nielsen M.R."/>
            <person name="Sondergaard T.E."/>
            <person name="Sorensen J.L."/>
            <person name="Fitzpatrick D.A."/>
            <person name="Frisvad J.C."/>
            <person name="Nielsen K.L."/>
        </authorList>
    </citation>
    <scope>NUCLEOTIDE SEQUENCE</scope>
    <source>
        <strain evidence="1">IBT 21917</strain>
    </source>
</reference>
<protein>
    <submittedName>
        <fullName evidence="1">Uncharacterized protein</fullName>
    </submittedName>
</protein>